<reference evidence="1 2" key="3">
    <citation type="submission" date="2019-11" db="EMBL/GenBank/DDBJ databases">
        <title>A de novo genome assembly of a pear dwarfing rootstock.</title>
        <authorList>
            <person name="Wang F."/>
            <person name="Wang J."/>
            <person name="Li S."/>
            <person name="Zhang Y."/>
            <person name="Fang M."/>
            <person name="Ma L."/>
            <person name="Zhao Y."/>
            <person name="Jiang S."/>
        </authorList>
    </citation>
    <scope>NUCLEOTIDE SEQUENCE [LARGE SCALE GENOMIC DNA]</scope>
    <source>
        <strain evidence="1">S2</strain>
        <tissue evidence="1">Leaf</tissue>
    </source>
</reference>
<comment type="caution">
    <text evidence="1">The sequence shown here is derived from an EMBL/GenBank/DDBJ whole genome shotgun (WGS) entry which is preliminary data.</text>
</comment>
<accession>A0A5N5I5A3</accession>
<dbReference type="Proteomes" id="UP000327157">
    <property type="component" value="Chromosome 6"/>
</dbReference>
<reference evidence="2" key="2">
    <citation type="submission" date="2019-10" db="EMBL/GenBank/DDBJ databases">
        <title>A de novo genome assembly of a pear dwarfing rootstock.</title>
        <authorList>
            <person name="Wang F."/>
            <person name="Wang J."/>
            <person name="Li S."/>
            <person name="Zhang Y."/>
            <person name="Fang M."/>
            <person name="Ma L."/>
            <person name="Zhao Y."/>
            <person name="Jiang S."/>
        </authorList>
    </citation>
    <scope>NUCLEOTIDE SEQUENCE [LARGE SCALE GENOMIC DNA]</scope>
</reference>
<sequence length="61" mass="7103">MMPSPPNLTQNHQLHPTTQAVNIEKKFMNVAKMVMDYHDTAATIFITTKTNRKVYKLRIDE</sequence>
<organism evidence="1 2">
    <name type="scientific">Pyrus ussuriensis x Pyrus communis</name>
    <dbReference type="NCBI Taxonomy" id="2448454"/>
    <lineage>
        <taxon>Eukaryota</taxon>
        <taxon>Viridiplantae</taxon>
        <taxon>Streptophyta</taxon>
        <taxon>Embryophyta</taxon>
        <taxon>Tracheophyta</taxon>
        <taxon>Spermatophyta</taxon>
        <taxon>Magnoliopsida</taxon>
        <taxon>eudicotyledons</taxon>
        <taxon>Gunneridae</taxon>
        <taxon>Pentapetalae</taxon>
        <taxon>rosids</taxon>
        <taxon>fabids</taxon>
        <taxon>Rosales</taxon>
        <taxon>Rosaceae</taxon>
        <taxon>Amygdaloideae</taxon>
        <taxon>Maleae</taxon>
        <taxon>Pyrus</taxon>
    </lineage>
</organism>
<dbReference type="AlphaFoldDB" id="A0A5N5I5A3"/>
<keyword evidence="2" id="KW-1185">Reference proteome</keyword>
<reference evidence="1 2" key="1">
    <citation type="submission" date="2019-09" db="EMBL/GenBank/DDBJ databases">
        <authorList>
            <person name="Ou C."/>
        </authorList>
    </citation>
    <scope>NUCLEOTIDE SEQUENCE [LARGE SCALE GENOMIC DNA]</scope>
    <source>
        <strain evidence="1">S2</strain>
        <tissue evidence="1">Leaf</tissue>
    </source>
</reference>
<proteinExistence type="predicted"/>
<name>A0A5N5I5A3_9ROSA</name>
<gene>
    <name evidence="1" type="ORF">D8674_029057</name>
</gene>
<evidence type="ECO:0000313" key="2">
    <source>
        <dbReference type="Proteomes" id="UP000327157"/>
    </source>
</evidence>
<protein>
    <submittedName>
        <fullName evidence="1">Cyclin-A2-3-like</fullName>
    </submittedName>
</protein>
<evidence type="ECO:0000313" key="1">
    <source>
        <dbReference type="EMBL" id="KAB2632810.1"/>
    </source>
</evidence>
<dbReference type="EMBL" id="SMOL01000120">
    <property type="protein sequence ID" value="KAB2632810.1"/>
    <property type="molecule type" value="Genomic_DNA"/>
</dbReference>